<proteinExistence type="predicted"/>
<gene>
    <name evidence="2" type="primary">RvY_17555-1</name>
    <name evidence="2" type="synonym">RvY_17555.1</name>
    <name evidence="2" type="ORF">RvY_17555</name>
</gene>
<dbReference type="Pfam" id="PF00566">
    <property type="entry name" value="RabGAP-TBC"/>
    <property type="match status" value="1"/>
</dbReference>
<dbReference type="InterPro" id="IPR000195">
    <property type="entry name" value="Rab-GAP-TBC_dom"/>
</dbReference>
<dbReference type="InterPro" id="IPR035969">
    <property type="entry name" value="Rab-GAP_TBC_sf"/>
</dbReference>
<dbReference type="SMART" id="SM00164">
    <property type="entry name" value="TBC"/>
    <property type="match status" value="1"/>
</dbReference>
<evidence type="ECO:0000313" key="3">
    <source>
        <dbReference type="Proteomes" id="UP000186922"/>
    </source>
</evidence>
<protein>
    <recommendedName>
        <fullName evidence="1">Rab-GAP TBC domain-containing protein</fullName>
    </recommendedName>
</protein>
<dbReference type="Proteomes" id="UP000186922">
    <property type="component" value="Unassembled WGS sequence"/>
</dbReference>
<reference evidence="2 3" key="1">
    <citation type="journal article" date="2016" name="Nat. Commun.">
        <title>Extremotolerant tardigrade genome and improved radiotolerance of human cultured cells by tardigrade-unique protein.</title>
        <authorList>
            <person name="Hashimoto T."/>
            <person name="Horikawa D.D."/>
            <person name="Saito Y."/>
            <person name="Kuwahara H."/>
            <person name="Kozuka-Hata H."/>
            <person name="Shin-I T."/>
            <person name="Minakuchi Y."/>
            <person name="Ohishi K."/>
            <person name="Motoyama A."/>
            <person name="Aizu T."/>
            <person name="Enomoto A."/>
            <person name="Kondo K."/>
            <person name="Tanaka S."/>
            <person name="Hara Y."/>
            <person name="Koshikawa S."/>
            <person name="Sagara H."/>
            <person name="Miura T."/>
            <person name="Yokobori S."/>
            <person name="Miyagawa K."/>
            <person name="Suzuki Y."/>
            <person name="Kubo T."/>
            <person name="Oyama M."/>
            <person name="Kohara Y."/>
            <person name="Fujiyama A."/>
            <person name="Arakawa K."/>
            <person name="Katayama T."/>
            <person name="Toyoda A."/>
            <person name="Kunieda T."/>
        </authorList>
    </citation>
    <scope>NUCLEOTIDE SEQUENCE [LARGE SCALE GENOMIC DNA]</scope>
    <source>
        <strain evidence="2 3">YOKOZUNA-1</strain>
    </source>
</reference>
<dbReference type="InterPro" id="IPR050302">
    <property type="entry name" value="Rab_GAP_TBC_domain"/>
</dbReference>
<sequence>MINQRPTSYLSFEVSGYTLEAREEEIWSRILMGVPDLLRIEAWKRLLQIDRIKGDHPKVYEAMKELARRQSPHIAQIDLDVKRTFVRHEWFRERYGSKQQALFYVLAAYSVYNPEVGYCQGMAEVAALLLLYMRTEDAFWALSALLSNKKYAMHGFFLPGFPKLMRFQTQHEAILKKYLPKVKKHMDKHDVHTNLYSVKWFFQCFLDRVPFHLCLRLWDVYLYEGERLLIAMAFNVFRMHEKAVLKLKSMDDIFGFLQRLELDFGYPDDEVVKRLGECMDELRRSKLDLPTSADNELPTKPYGALFGGLIKENQELRSELEQAKMSSGATAKDLEDLDEKGENYTEQEPDQTIKCTVAEREMAKMEKLVGRSKNGEMQVVAKVKFDGGSGKMKPLLVRCPNPGCPDPPVNSSNLIRHLGRHPSNGNHILCPITKLNCKCARPLWNKTRAEAGR</sequence>
<dbReference type="AlphaFoldDB" id="A0A1D1W6C6"/>
<dbReference type="EMBL" id="BDGG01000015">
    <property type="protein sequence ID" value="GAV07748.1"/>
    <property type="molecule type" value="Genomic_DNA"/>
</dbReference>
<accession>A0A1D1W6C6</accession>
<dbReference type="PANTHER" id="PTHR47219:SF25">
    <property type="entry name" value="RAB-GAP TBC DOMAIN-CONTAINING PROTEIN"/>
    <property type="match status" value="1"/>
</dbReference>
<dbReference type="GO" id="GO:0031267">
    <property type="term" value="F:small GTPase binding"/>
    <property type="evidence" value="ECO:0007669"/>
    <property type="project" value="TreeGrafter"/>
</dbReference>
<feature type="domain" description="Rab-GAP TBC" evidence="1">
    <location>
        <begin position="33"/>
        <end position="225"/>
    </location>
</feature>
<dbReference type="Gene3D" id="1.10.8.270">
    <property type="entry name" value="putative rabgap domain of human tbc1 domain family member 14 like domains"/>
    <property type="match status" value="1"/>
</dbReference>
<organism evidence="2 3">
    <name type="scientific">Ramazzottius varieornatus</name>
    <name type="common">Water bear</name>
    <name type="synonym">Tardigrade</name>
    <dbReference type="NCBI Taxonomy" id="947166"/>
    <lineage>
        <taxon>Eukaryota</taxon>
        <taxon>Metazoa</taxon>
        <taxon>Ecdysozoa</taxon>
        <taxon>Tardigrada</taxon>
        <taxon>Eutardigrada</taxon>
        <taxon>Parachela</taxon>
        <taxon>Hypsibioidea</taxon>
        <taxon>Ramazzottiidae</taxon>
        <taxon>Ramazzottius</taxon>
    </lineage>
</organism>
<name>A0A1D1W6C6_RAMVA</name>
<keyword evidence="3" id="KW-1185">Reference proteome</keyword>
<evidence type="ECO:0000259" key="1">
    <source>
        <dbReference type="PROSITE" id="PS50086"/>
    </source>
</evidence>
<dbReference type="PANTHER" id="PTHR47219">
    <property type="entry name" value="RAB GTPASE-ACTIVATING PROTEIN 1-LIKE"/>
    <property type="match status" value="1"/>
</dbReference>
<dbReference type="SUPFAM" id="SSF47923">
    <property type="entry name" value="Ypt/Rab-GAP domain of gyp1p"/>
    <property type="match status" value="2"/>
</dbReference>
<dbReference type="FunFam" id="1.10.472.80:FF:000019">
    <property type="entry name" value="USP6 N-terminal like"/>
    <property type="match status" value="1"/>
</dbReference>
<comment type="caution">
    <text evidence="2">The sequence shown here is derived from an EMBL/GenBank/DDBJ whole genome shotgun (WGS) entry which is preliminary data.</text>
</comment>
<dbReference type="GO" id="GO:0005096">
    <property type="term" value="F:GTPase activator activity"/>
    <property type="evidence" value="ECO:0007669"/>
    <property type="project" value="TreeGrafter"/>
</dbReference>
<dbReference type="OrthoDB" id="294251at2759"/>
<evidence type="ECO:0000313" key="2">
    <source>
        <dbReference type="EMBL" id="GAV07748.1"/>
    </source>
</evidence>
<dbReference type="PROSITE" id="PS50086">
    <property type="entry name" value="TBC_RABGAP"/>
    <property type="match status" value="1"/>
</dbReference>
<dbReference type="STRING" id="947166.A0A1D1W6C6"/>
<dbReference type="FunFam" id="1.10.8.270:FF:000016">
    <property type="entry name" value="TBC1 domain family member 2A"/>
    <property type="match status" value="1"/>
</dbReference>
<dbReference type="Gene3D" id="1.10.472.80">
    <property type="entry name" value="Ypt/Rab-GAP domain of gyp1p, domain 3"/>
    <property type="match status" value="1"/>
</dbReference>